<sequence>MITDKEDTEKEPEDQKKGSEALEDTSKIALTPEAPTALAAPSDASGNYAAQRRIIAGRASRTVAGKTPRGWIIANNAEGSRHMETRGFCPPVAPRPLPDALERPRVPPCPPCLRSMASGSPESAEAEVDK</sequence>
<protein>
    <submittedName>
        <fullName evidence="2">Uncharacterized protein</fullName>
    </submittedName>
</protein>
<reference evidence="2" key="1">
    <citation type="submission" date="2023-06" db="EMBL/GenBank/DDBJ databases">
        <title>Genomic analysis of the entomopathogenic nematode Steinernema hermaphroditum.</title>
        <authorList>
            <person name="Schwarz E.M."/>
            <person name="Heppert J.K."/>
            <person name="Baniya A."/>
            <person name="Schwartz H.T."/>
            <person name="Tan C.-H."/>
            <person name="Antoshechkin I."/>
            <person name="Sternberg P.W."/>
            <person name="Goodrich-Blair H."/>
            <person name="Dillman A.R."/>
        </authorList>
    </citation>
    <scope>NUCLEOTIDE SEQUENCE</scope>
    <source>
        <strain evidence="2">PS9179</strain>
        <tissue evidence="2">Whole animal</tissue>
    </source>
</reference>
<dbReference type="EMBL" id="JAUCMV010000002">
    <property type="protein sequence ID" value="KAK0417616.1"/>
    <property type="molecule type" value="Genomic_DNA"/>
</dbReference>
<evidence type="ECO:0000313" key="2">
    <source>
        <dbReference type="EMBL" id="KAK0417616.1"/>
    </source>
</evidence>
<feature type="compositionally biased region" description="Low complexity" evidence="1">
    <location>
        <begin position="29"/>
        <end position="41"/>
    </location>
</feature>
<comment type="caution">
    <text evidence="2">The sequence shown here is derived from an EMBL/GenBank/DDBJ whole genome shotgun (WGS) entry which is preliminary data.</text>
</comment>
<keyword evidence="3" id="KW-1185">Reference proteome</keyword>
<gene>
    <name evidence="2" type="ORF">QR680_013111</name>
</gene>
<dbReference type="Proteomes" id="UP001175271">
    <property type="component" value="Unassembled WGS sequence"/>
</dbReference>
<feature type="compositionally biased region" description="Basic and acidic residues" evidence="1">
    <location>
        <begin position="1"/>
        <end position="26"/>
    </location>
</feature>
<organism evidence="2 3">
    <name type="scientific">Steinernema hermaphroditum</name>
    <dbReference type="NCBI Taxonomy" id="289476"/>
    <lineage>
        <taxon>Eukaryota</taxon>
        <taxon>Metazoa</taxon>
        <taxon>Ecdysozoa</taxon>
        <taxon>Nematoda</taxon>
        <taxon>Chromadorea</taxon>
        <taxon>Rhabditida</taxon>
        <taxon>Tylenchina</taxon>
        <taxon>Panagrolaimomorpha</taxon>
        <taxon>Strongyloidoidea</taxon>
        <taxon>Steinernematidae</taxon>
        <taxon>Steinernema</taxon>
    </lineage>
</organism>
<dbReference type="AlphaFoldDB" id="A0AA39M114"/>
<name>A0AA39M114_9BILA</name>
<evidence type="ECO:0000256" key="1">
    <source>
        <dbReference type="SAM" id="MobiDB-lite"/>
    </source>
</evidence>
<feature type="region of interest" description="Disordered" evidence="1">
    <location>
        <begin position="1"/>
        <end position="47"/>
    </location>
</feature>
<proteinExistence type="predicted"/>
<accession>A0AA39M114</accession>
<evidence type="ECO:0000313" key="3">
    <source>
        <dbReference type="Proteomes" id="UP001175271"/>
    </source>
</evidence>